<protein>
    <submittedName>
        <fullName evidence="1">Uncharacterized protein</fullName>
    </submittedName>
</protein>
<accession>A0A1B1S985</accession>
<dbReference type="Proteomes" id="UP000186351">
    <property type="component" value="Chromosome"/>
</dbReference>
<accession>A0A1Z2XJG0</accession>
<evidence type="ECO:0000313" key="2">
    <source>
        <dbReference type="Proteomes" id="UP000186351"/>
    </source>
</evidence>
<dbReference type="KEGG" id="pary:A4V02_06275"/>
<gene>
    <name evidence="1" type="ORF">A4V02_06275</name>
</gene>
<sequence>MMAIPALAGTKLVTGSLSELKGAKSVPFIVNWDGAVYSKAGTLVDSLDKAVRNNDWEEGSLNYLFQKANSRTGEYGVRLVDKDTQTDSEYYFEMVVETISKGGDIKGEIHLKKKGQDEPIAIMTFASDDADDNDKIAFRDQFKSIGESLGKLIVKQIK</sequence>
<dbReference type="AlphaFoldDB" id="A0A1B1S985"/>
<dbReference type="EMBL" id="CP015402">
    <property type="protein sequence ID" value="ANU63365.1"/>
    <property type="molecule type" value="Genomic_DNA"/>
</dbReference>
<reference evidence="2" key="1">
    <citation type="submission" date="2016-04" db="EMBL/GenBank/DDBJ databases">
        <title>Complete Genome Sequences of Twelve Strains of a Stable Defined Moderately Diverse Mouse Microbiota 2 (sDMDMm2).</title>
        <authorList>
            <person name="Uchimura Y."/>
            <person name="Wyss M."/>
            <person name="Brugiroux S."/>
            <person name="Limenitakis J.P."/>
            <person name="Stecher B."/>
            <person name="McCoy K.D."/>
            <person name="Macpherson A.J."/>
        </authorList>
    </citation>
    <scope>NUCLEOTIDE SEQUENCE [LARGE SCALE GENOMIC DNA]</scope>
    <source>
        <strain evidence="2">YL27</strain>
    </source>
</reference>
<proteinExistence type="predicted"/>
<dbReference type="STRING" id="1796646.A4V02_06275"/>
<name>A0A1B1S985_9BACT</name>
<keyword evidence="2" id="KW-1185">Reference proteome</keyword>
<evidence type="ECO:0000313" key="1">
    <source>
        <dbReference type="EMBL" id="ANU63365.1"/>
    </source>
</evidence>
<organism evidence="1 2">
    <name type="scientific">Muribaculum intestinale</name>
    <dbReference type="NCBI Taxonomy" id="1796646"/>
    <lineage>
        <taxon>Bacteria</taxon>
        <taxon>Pseudomonadati</taxon>
        <taxon>Bacteroidota</taxon>
        <taxon>Bacteroidia</taxon>
        <taxon>Bacteroidales</taxon>
        <taxon>Muribaculaceae</taxon>
        <taxon>Muribaculum</taxon>
    </lineage>
</organism>